<organism evidence="2">
    <name type="scientific">uncultured Caudovirales phage</name>
    <dbReference type="NCBI Taxonomy" id="2100421"/>
    <lineage>
        <taxon>Viruses</taxon>
        <taxon>Duplodnaviria</taxon>
        <taxon>Heunggongvirae</taxon>
        <taxon>Uroviricota</taxon>
        <taxon>Caudoviricetes</taxon>
        <taxon>Peduoviridae</taxon>
        <taxon>Maltschvirus</taxon>
        <taxon>Maltschvirus maltsch</taxon>
    </lineage>
</organism>
<name>A0A6J7WRM2_9CAUD</name>
<evidence type="ECO:0000313" key="2">
    <source>
        <dbReference type="EMBL" id="CAB5219415.1"/>
    </source>
</evidence>
<protein>
    <submittedName>
        <fullName evidence="2">Uncharacterized protein</fullName>
    </submittedName>
</protein>
<sequence>MAKYTPRIDHSKKDMEMSHEDVAKDKKIVKKAFKMHDEQSHEGDKTDLSKLKRGGRAKKATGSVREFCGGGMSKYKAGGLIAAKEIKAKPKAGMPTKEGKPDMFKKGGKC</sequence>
<dbReference type="EMBL" id="LR798271">
    <property type="protein sequence ID" value="CAB5219415.1"/>
    <property type="molecule type" value="Genomic_DNA"/>
</dbReference>
<accession>A0A6J7WRM2</accession>
<feature type="region of interest" description="Disordered" evidence="1">
    <location>
        <begin position="1"/>
        <end position="22"/>
    </location>
</feature>
<feature type="region of interest" description="Disordered" evidence="1">
    <location>
        <begin position="34"/>
        <end position="60"/>
    </location>
</feature>
<evidence type="ECO:0000256" key="1">
    <source>
        <dbReference type="SAM" id="MobiDB-lite"/>
    </source>
</evidence>
<proteinExistence type="predicted"/>
<feature type="compositionally biased region" description="Basic and acidic residues" evidence="1">
    <location>
        <begin position="34"/>
        <end position="50"/>
    </location>
</feature>
<gene>
    <name evidence="2" type="ORF">UFOVP229_69</name>
</gene>
<feature type="region of interest" description="Disordered" evidence="1">
    <location>
        <begin position="91"/>
        <end position="110"/>
    </location>
</feature>
<reference evidence="2" key="1">
    <citation type="submission" date="2020-05" db="EMBL/GenBank/DDBJ databases">
        <authorList>
            <person name="Chiriac C."/>
            <person name="Salcher M."/>
            <person name="Ghai R."/>
            <person name="Kavagutti S V."/>
        </authorList>
    </citation>
    <scope>NUCLEOTIDE SEQUENCE</scope>
</reference>
<feature type="compositionally biased region" description="Basic and acidic residues" evidence="1">
    <location>
        <begin position="97"/>
        <end position="110"/>
    </location>
</feature>